<accession>A0ABD0P4B8</accession>
<organism evidence="1 2">
    <name type="scientific">Cirrhinus mrigala</name>
    <name type="common">Mrigala</name>
    <dbReference type="NCBI Taxonomy" id="683832"/>
    <lineage>
        <taxon>Eukaryota</taxon>
        <taxon>Metazoa</taxon>
        <taxon>Chordata</taxon>
        <taxon>Craniata</taxon>
        <taxon>Vertebrata</taxon>
        <taxon>Euteleostomi</taxon>
        <taxon>Actinopterygii</taxon>
        <taxon>Neopterygii</taxon>
        <taxon>Teleostei</taxon>
        <taxon>Ostariophysi</taxon>
        <taxon>Cypriniformes</taxon>
        <taxon>Cyprinidae</taxon>
        <taxon>Labeoninae</taxon>
        <taxon>Labeonini</taxon>
        <taxon>Cirrhinus</taxon>
    </lineage>
</organism>
<evidence type="ECO:0000313" key="2">
    <source>
        <dbReference type="Proteomes" id="UP001529510"/>
    </source>
</evidence>
<reference evidence="1 2" key="1">
    <citation type="submission" date="2024-05" db="EMBL/GenBank/DDBJ databases">
        <title>Genome sequencing and assembly of Indian major carp, Cirrhinus mrigala (Hamilton, 1822).</title>
        <authorList>
            <person name="Mohindra V."/>
            <person name="Chowdhury L.M."/>
            <person name="Lal K."/>
            <person name="Jena J.K."/>
        </authorList>
    </citation>
    <scope>NUCLEOTIDE SEQUENCE [LARGE SCALE GENOMIC DNA]</scope>
    <source>
        <strain evidence="1">CM1030</strain>
        <tissue evidence="1">Blood</tissue>
    </source>
</reference>
<keyword evidence="2" id="KW-1185">Reference proteome</keyword>
<proteinExistence type="predicted"/>
<dbReference type="Proteomes" id="UP001529510">
    <property type="component" value="Unassembled WGS sequence"/>
</dbReference>
<dbReference type="EMBL" id="JAMKFB020000018">
    <property type="protein sequence ID" value="KAL0168938.1"/>
    <property type="molecule type" value="Genomic_DNA"/>
</dbReference>
<dbReference type="AlphaFoldDB" id="A0ABD0P4B8"/>
<evidence type="ECO:0000313" key="1">
    <source>
        <dbReference type="EMBL" id="KAL0168938.1"/>
    </source>
</evidence>
<gene>
    <name evidence="1" type="ORF">M9458_037160</name>
</gene>
<comment type="caution">
    <text evidence="1">The sequence shown here is derived from an EMBL/GenBank/DDBJ whole genome shotgun (WGS) entry which is preliminary data.</text>
</comment>
<protein>
    <submittedName>
        <fullName evidence="1">Uncharacterized protein</fullName>
    </submittedName>
</protein>
<feature type="non-terminal residue" evidence="1">
    <location>
        <position position="1"/>
    </location>
</feature>
<sequence length="58" mass="6173">EATLLSIMQIMAMAAARAHARETRATFIKFSTIQTLHVSVHPALKAAPGLLGLSCPQT</sequence>
<feature type="non-terminal residue" evidence="1">
    <location>
        <position position="58"/>
    </location>
</feature>
<name>A0ABD0P4B8_CIRMR</name>